<evidence type="ECO:0000313" key="8">
    <source>
        <dbReference type="Proteomes" id="UP001319200"/>
    </source>
</evidence>
<dbReference type="RefSeq" id="WP_254165512.1">
    <property type="nucleotide sequence ID" value="NZ_JAHESF010000017.1"/>
</dbReference>
<dbReference type="GO" id="GO:0004185">
    <property type="term" value="F:serine-type carboxypeptidase activity"/>
    <property type="evidence" value="ECO:0007669"/>
    <property type="project" value="InterPro"/>
</dbReference>
<comment type="caution">
    <text evidence="7">The sequence shown here is derived from an EMBL/GenBank/DDBJ whole genome shotgun (WGS) entry which is preliminary data.</text>
</comment>
<keyword evidence="3 6" id="KW-0732">Signal</keyword>
<feature type="chain" id="PRO_5042862651" evidence="6">
    <location>
        <begin position="21"/>
        <end position="504"/>
    </location>
</feature>
<keyword evidence="4" id="KW-0378">Hydrolase</keyword>
<dbReference type="PANTHER" id="PTHR11802:SF3">
    <property type="entry name" value="RETINOID-INDUCIBLE SERINE CARBOXYPEPTIDASE"/>
    <property type="match status" value="1"/>
</dbReference>
<evidence type="ECO:0000256" key="6">
    <source>
        <dbReference type="SAM" id="SignalP"/>
    </source>
</evidence>
<dbReference type="Gene3D" id="3.40.50.1820">
    <property type="entry name" value="alpha/beta hydrolase"/>
    <property type="match status" value="1"/>
</dbReference>
<dbReference type="PANTHER" id="PTHR11802">
    <property type="entry name" value="SERINE PROTEASE FAMILY S10 SERINE CARBOXYPEPTIDASE"/>
    <property type="match status" value="1"/>
</dbReference>
<keyword evidence="1" id="KW-0121">Carboxypeptidase</keyword>
<dbReference type="SUPFAM" id="SSF53474">
    <property type="entry name" value="alpha/beta-Hydrolases"/>
    <property type="match status" value="1"/>
</dbReference>
<organism evidence="7 8">
    <name type="scientific">Chryseosolibacter histidini</name>
    <dbReference type="NCBI Taxonomy" id="2782349"/>
    <lineage>
        <taxon>Bacteria</taxon>
        <taxon>Pseudomonadati</taxon>
        <taxon>Bacteroidota</taxon>
        <taxon>Cytophagia</taxon>
        <taxon>Cytophagales</taxon>
        <taxon>Chryseotaleaceae</taxon>
        <taxon>Chryseosolibacter</taxon>
    </lineage>
</organism>
<dbReference type="InterPro" id="IPR029058">
    <property type="entry name" value="AB_hydrolase_fold"/>
</dbReference>
<sequence>MRRLLFPIFLCAVFSFKAQAQSISATAAPNQTIAGNDEVSVTKHQLTANGKVLAYTATSGYMHMTDENKKPKAKIFYTAYTLDGTRTPAERPITFIYNGGPGSASVWLHMGGLGPKRILMTDNGESMSPPYEIVDNPDTWLEVSDLVFIDPVETGYSRPADGEDKKQFLGYQEDLASVGDFIRAYTSRYERWASPKYLSGESYGTTRSAGLSGYLQDRYGFYLNGIILISSIMNFQTTNFEKGNDLPYALFLPTYAAIAAYHNALPQKPSDLEAFLKEVREYAIGEYSTMLMKGDRLTQQEKDQVADKLNRYTGLSKKYLAQSNYRIAISRFVKELLREKGQTVGRLDGRFIGLDYDDAGEQYEFDPSYSAAIYGPYAMAINDHLRRTLKVKIDLPYEILTGRVRPWNYSNVQNSYLNNSETLRNAIHKNPFLKVLIINGYYDLATPFFATEYTVDHMFLDPSLRNNISFKYYPSGHMVYIHKPSLVQMNKDVKAFYKDTLPKK</sequence>
<keyword evidence="2" id="KW-0645">Protease</keyword>
<evidence type="ECO:0000256" key="2">
    <source>
        <dbReference type="ARBA" id="ARBA00022670"/>
    </source>
</evidence>
<gene>
    <name evidence="7" type="ORF">KK083_17815</name>
</gene>
<feature type="signal peptide" evidence="6">
    <location>
        <begin position="1"/>
        <end position="20"/>
    </location>
</feature>
<dbReference type="AlphaFoldDB" id="A0AAP2GK75"/>
<dbReference type="Pfam" id="PF00450">
    <property type="entry name" value="Peptidase_S10"/>
    <property type="match status" value="1"/>
</dbReference>
<keyword evidence="8" id="KW-1185">Reference proteome</keyword>
<evidence type="ECO:0000256" key="5">
    <source>
        <dbReference type="ARBA" id="ARBA00023180"/>
    </source>
</evidence>
<keyword evidence="5" id="KW-0325">Glycoprotein</keyword>
<evidence type="ECO:0000256" key="3">
    <source>
        <dbReference type="ARBA" id="ARBA00022729"/>
    </source>
</evidence>
<dbReference type="EMBL" id="JAHESF010000017">
    <property type="protein sequence ID" value="MBT1698754.1"/>
    <property type="molecule type" value="Genomic_DNA"/>
</dbReference>
<name>A0AAP2GK75_9BACT</name>
<reference evidence="7 8" key="1">
    <citation type="submission" date="2021-05" db="EMBL/GenBank/DDBJ databases">
        <title>A Polyphasic approach of four new species of the genus Ohtaekwangia: Ohtaekwangia histidinii sp. nov., Ohtaekwangia cretensis sp. nov., Ohtaekwangia indiensis sp. nov., Ohtaekwangia reichenbachii sp. nov. from diverse environment.</title>
        <authorList>
            <person name="Octaviana S."/>
        </authorList>
    </citation>
    <scope>NUCLEOTIDE SEQUENCE [LARGE SCALE GENOMIC DNA]</scope>
    <source>
        <strain evidence="7 8">PWU4</strain>
    </source>
</reference>
<dbReference type="Proteomes" id="UP001319200">
    <property type="component" value="Unassembled WGS sequence"/>
</dbReference>
<dbReference type="InterPro" id="IPR001563">
    <property type="entry name" value="Peptidase_S10"/>
</dbReference>
<protein>
    <submittedName>
        <fullName evidence="7">Peptidase S10</fullName>
    </submittedName>
</protein>
<evidence type="ECO:0000313" key="7">
    <source>
        <dbReference type="EMBL" id="MBT1698754.1"/>
    </source>
</evidence>
<evidence type="ECO:0000256" key="1">
    <source>
        <dbReference type="ARBA" id="ARBA00022645"/>
    </source>
</evidence>
<evidence type="ECO:0000256" key="4">
    <source>
        <dbReference type="ARBA" id="ARBA00022801"/>
    </source>
</evidence>
<accession>A0AAP2GK75</accession>
<proteinExistence type="predicted"/>
<dbReference type="GO" id="GO:0006508">
    <property type="term" value="P:proteolysis"/>
    <property type="evidence" value="ECO:0007669"/>
    <property type="project" value="UniProtKB-KW"/>
</dbReference>